<protein>
    <submittedName>
        <fullName evidence="2">Methoxymalonate biosynthesis acyl carrier protein</fullName>
    </submittedName>
</protein>
<feature type="domain" description="Carrier" evidence="1">
    <location>
        <begin position="32"/>
        <end position="83"/>
    </location>
</feature>
<accession>A0AAE3GJG3</accession>
<dbReference type="EMBL" id="JAMTCK010000014">
    <property type="protein sequence ID" value="MCP2168537.1"/>
    <property type="molecule type" value="Genomic_DNA"/>
</dbReference>
<dbReference type="Pfam" id="PF00550">
    <property type="entry name" value="PP-binding"/>
    <property type="match status" value="1"/>
</dbReference>
<sequence>MTIEQTAASAVTAETVASTVLGFLVERTRTTPEVDQDLFASGVVSSMFAMELIVHLEKSFGVSIVGGDLKLDNFRSVRSMTALVLRLRGDSAPAADG</sequence>
<dbReference type="Gene3D" id="1.10.1200.10">
    <property type="entry name" value="ACP-like"/>
    <property type="match status" value="1"/>
</dbReference>
<evidence type="ECO:0000259" key="1">
    <source>
        <dbReference type="Pfam" id="PF00550"/>
    </source>
</evidence>
<organism evidence="2 3">
    <name type="scientific">Goodfellowiella coeruleoviolacea</name>
    <dbReference type="NCBI Taxonomy" id="334858"/>
    <lineage>
        <taxon>Bacteria</taxon>
        <taxon>Bacillati</taxon>
        <taxon>Actinomycetota</taxon>
        <taxon>Actinomycetes</taxon>
        <taxon>Pseudonocardiales</taxon>
        <taxon>Pseudonocardiaceae</taxon>
        <taxon>Goodfellowiella</taxon>
    </lineage>
</organism>
<gene>
    <name evidence="2" type="ORF">LX83_005415</name>
</gene>
<proteinExistence type="predicted"/>
<dbReference type="AlphaFoldDB" id="A0AAE3GJG3"/>
<keyword evidence="3" id="KW-1185">Reference proteome</keyword>
<dbReference type="InterPro" id="IPR036736">
    <property type="entry name" value="ACP-like_sf"/>
</dbReference>
<dbReference type="RefSeq" id="WP_253776482.1">
    <property type="nucleotide sequence ID" value="NZ_JAMTCK010000014.1"/>
</dbReference>
<dbReference type="Proteomes" id="UP001206128">
    <property type="component" value="Unassembled WGS sequence"/>
</dbReference>
<reference evidence="2" key="1">
    <citation type="submission" date="2022-06" db="EMBL/GenBank/DDBJ databases">
        <title>Genomic Encyclopedia of Archaeal and Bacterial Type Strains, Phase II (KMG-II): from individual species to whole genera.</title>
        <authorList>
            <person name="Goeker M."/>
        </authorList>
    </citation>
    <scope>NUCLEOTIDE SEQUENCE</scope>
    <source>
        <strain evidence="2">DSM 43935</strain>
    </source>
</reference>
<dbReference type="SUPFAM" id="SSF47336">
    <property type="entry name" value="ACP-like"/>
    <property type="match status" value="1"/>
</dbReference>
<evidence type="ECO:0000313" key="3">
    <source>
        <dbReference type="Proteomes" id="UP001206128"/>
    </source>
</evidence>
<name>A0AAE3GJG3_9PSEU</name>
<dbReference type="InterPro" id="IPR009081">
    <property type="entry name" value="PP-bd_ACP"/>
</dbReference>
<comment type="caution">
    <text evidence="2">The sequence shown here is derived from an EMBL/GenBank/DDBJ whole genome shotgun (WGS) entry which is preliminary data.</text>
</comment>
<evidence type="ECO:0000313" key="2">
    <source>
        <dbReference type="EMBL" id="MCP2168537.1"/>
    </source>
</evidence>